<dbReference type="OrthoDB" id="129822at2"/>
<keyword evidence="4" id="KW-1185">Reference proteome</keyword>
<protein>
    <submittedName>
        <fullName evidence="3">Type II toxin-antitoxin system PemK/MazF family toxin</fullName>
    </submittedName>
</protein>
<dbReference type="GO" id="GO:0016075">
    <property type="term" value="P:rRNA catabolic process"/>
    <property type="evidence" value="ECO:0007669"/>
    <property type="project" value="TreeGrafter"/>
</dbReference>
<name>A0A345C3S5_9BACI</name>
<dbReference type="GO" id="GO:0003677">
    <property type="term" value="F:DNA binding"/>
    <property type="evidence" value="ECO:0007669"/>
    <property type="project" value="InterPro"/>
</dbReference>
<dbReference type="EMBL" id="CP031092">
    <property type="protein sequence ID" value="AXF57856.1"/>
    <property type="molecule type" value="Genomic_DNA"/>
</dbReference>
<accession>A0A345C3S5</accession>
<dbReference type="InterPro" id="IPR011067">
    <property type="entry name" value="Plasmid_toxin/cell-grow_inhib"/>
</dbReference>
<organism evidence="3 4">
    <name type="scientific">Salicibibacter kimchii</name>
    <dbReference type="NCBI Taxonomy" id="2099786"/>
    <lineage>
        <taxon>Bacteria</taxon>
        <taxon>Bacillati</taxon>
        <taxon>Bacillota</taxon>
        <taxon>Bacilli</taxon>
        <taxon>Bacillales</taxon>
        <taxon>Bacillaceae</taxon>
        <taxon>Salicibibacter</taxon>
    </lineage>
</organism>
<dbReference type="Gene3D" id="2.30.30.110">
    <property type="match status" value="1"/>
</dbReference>
<reference evidence="3 4" key="1">
    <citation type="journal article" date="2018" name="J. Microbiol.">
        <title>Salicibibacter kimchii gen. nov., sp. nov., a moderately halophilic and alkalitolerant bacterium in the family Bacillaceae, isolated from kimchi.</title>
        <authorList>
            <person name="Jang J.Y."/>
            <person name="Oh Y.J."/>
            <person name="Lim S.K."/>
            <person name="Park H.K."/>
            <person name="Lee C."/>
            <person name="Kim J.Y."/>
            <person name="Lee M.A."/>
            <person name="Choi H.J."/>
        </authorList>
    </citation>
    <scope>NUCLEOTIDE SEQUENCE [LARGE SCALE GENOMIC DNA]</scope>
    <source>
        <strain evidence="3 4">NKC1-1</strain>
    </source>
</reference>
<comment type="similarity">
    <text evidence="1">Belongs to the PemK/MazF family.</text>
</comment>
<dbReference type="GO" id="GO:0006402">
    <property type="term" value="P:mRNA catabolic process"/>
    <property type="evidence" value="ECO:0007669"/>
    <property type="project" value="TreeGrafter"/>
</dbReference>
<dbReference type="InterPro" id="IPR003477">
    <property type="entry name" value="PemK-like"/>
</dbReference>
<sequence>MLEQGDIVLIPVPFTDLSSRKRRPVLILSNNQYNLESKDVLVAAITSNIQENEQAITISNQDLIDGYLKRMSNVRTDKIYTLAQDIVIKKFGRLNREVFQQAVRDIHKLLSE</sequence>
<dbReference type="Pfam" id="PF02452">
    <property type="entry name" value="PemK_toxin"/>
    <property type="match status" value="1"/>
</dbReference>
<evidence type="ECO:0000256" key="1">
    <source>
        <dbReference type="ARBA" id="ARBA00007521"/>
    </source>
</evidence>
<gene>
    <name evidence="3" type="ORF">DT065_04360</name>
</gene>
<keyword evidence="2" id="KW-1277">Toxin-antitoxin system</keyword>
<dbReference type="PANTHER" id="PTHR33988:SF2">
    <property type="entry name" value="ENDORIBONUCLEASE MAZF"/>
    <property type="match status" value="1"/>
</dbReference>
<dbReference type="AlphaFoldDB" id="A0A345C3S5"/>
<dbReference type="PANTHER" id="PTHR33988">
    <property type="entry name" value="ENDORIBONUCLEASE MAZF-RELATED"/>
    <property type="match status" value="1"/>
</dbReference>
<dbReference type="Proteomes" id="UP000252100">
    <property type="component" value="Chromosome"/>
</dbReference>
<dbReference type="GO" id="GO:0004521">
    <property type="term" value="F:RNA endonuclease activity"/>
    <property type="evidence" value="ECO:0007669"/>
    <property type="project" value="TreeGrafter"/>
</dbReference>
<evidence type="ECO:0000313" key="3">
    <source>
        <dbReference type="EMBL" id="AXF57856.1"/>
    </source>
</evidence>
<evidence type="ECO:0000313" key="4">
    <source>
        <dbReference type="Proteomes" id="UP000252100"/>
    </source>
</evidence>
<dbReference type="KEGG" id="rue:DT065_04360"/>
<proteinExistence type="inferred from homology"/>
<evidence type="ECO:0000256" key="2">
    <source>
        <dbReference type="ARBA" id="ARBA00022649"/>
    </source>
</evidence>
<dbReference type="SUPFAM" id="SSF50118">
    <property type="entry name" value="Cell growth inhibitor/plasmid maintenance toxic component"/>
    <property type="match status" value="1"/>
</dbReference>